<keyword evidence="1" id="KW-0808">Transferase</keyword>
<keyword evidence="9" id="KW-1185">Reference proteome</keyword>
<evidence type="ECO:0000256" key="4">
    <source>
        <dbReference type="ARBA" id="ARBA00022759"/>
    </source>
</evidence>
<protein>
    <submittedName>
        <fullName evidence="8">Reverse transcriptase domain-containing protein</fullName>
    </submittedName>
</protein>
<dbReference type="PANTHER" id="PTHR48475">
    <property type="entry name" value="RIBONUCLEASE H"/>
    <property type="match status" value="1"/>
</dbReference>
<keyword evidence="4" id="KW-0255">Endonuclease</keyword>
<evidence type="ECO:0000256" key="2">
    <source>
        <dbReference type="ARBA" id="ARBA00022695"/>
    </source>
</evidence>
<sequence>MMYLAASTKSISEALFAKREEEQVPIYFVSRVLQGDELNYPGMEKLILALVHAAKRLRRYFQAHMITVLTNSPIKQTQTKPKKSGRVAKWAIKLGEHDIVFQKRGDKTPKDFLIEFPLEDNEKKAEEKADTKLTKTELSCEWKLFTDGATSSDGDGNYKPGNLRRLTVVGKSNKRITKQGYYWPSMHRDAAKILQDCEKFRVPRTISSKDEKHFQEGIFIDLCKGLKVIQYFFPITEHMEIMNHIKKQLARSQQGWVDDIAQVPWVYRTLPRNSQKETPFSLTYGSEAIIPIPENNVTKDDRGRIKEVDKKRGNKEIALIE</sequence>
<keyword evidence="2" id="KW-0548">Nucleotidyltransferase</keyword>
<feature type="domain" description="Reverse transcriptase RNase H-like" evidence="7">
    <location>
        <begin position="2"/>
        <end position="96"/>
    </location>
</feature>
<comment type="caution">
    <text evidence="8">The sequence shown here is derived from an EMBL/GenBank/DDBJ whole genome shotgun (WGS) entry which is preliminary data.</text>
</comment>
<proteinExistence type="predicted"/>
<keyword evidence="3" id="KW-0540">Nuclease</keyword>
<gene>
    <name evidence="8" type="ORF">Tco_1055832</name>
</gene>
<dbReference type="InterPro" id="IPR041373">
    <property type="entry name" value="RT_RNaseH"/>
</dbReference>
<keyword evidence="6 8" id="KW-0695">RNA-directed DNA polymerase</keyword>
<evidence type="ECO:0000256" key="5">
    <source>
        <dbReference type="ARBA" id="ARBA00022801"/>
    </source>
</evidence>
<accession>A0ABQ5H1G2</accession>
<dbReference type="GO" id="GO:0003964">
    <property type="term" value="F:RNA-directed DNA polymerase activity"/>
    <property type="evidence" value="ECO:0007669"/>
    <property type="project" value="UniProtKB-KW"/>
</dbReference>
<keyword evidence="5" id="KW-0378">Hydrolase</keyword>
<dbReference type="Pfam" id="PF17917">
    <property type="entry name" value="RT_RNaseH"/>
    <property type="match status" value="1"/>
</dbReference>
<evidence type="ECO:0000256" key="1">
    <source>
        <dbReference type="ARBA" id="ARBA00022679"/>
    </source>
</evidence>
<evidence type="ECO:0000256" key="3">
    <source>
        <dbReference type="ARBA" id="ARBA00022722"/>
    </source>
</evidence>
<dbReference type="InterPro" id="IPR043502">
    <property type="entry name" value="DNA/RNA_pol_sf"/>
</dbReference>
<dbReference type="PANTHER" id="PTHR48475:SF1">
    <property type="entry name" value="RNASE H TYPE-1 DOMAIN-CONTAINING PROTEIN"/>
    <property type="match status" value="1"/>
</dbReference>
<evidence type="ECO:0000313" key="8">
    <source>
        <dbReference type="EMBL" id="GJT81490.1"/>
    </source>
</evidence>
<dbReference type="Gene3D" id="3.30.420.10">
    <property type="entry name" value="Ribonuclease H-like superfamily/Ribonuclease H"/>
    <property type="match status" value="1"/>
</dbReference>
<evidence type="ECO:0000313" key="9">
    <source>
        <dbReference type="Proteomes" id="UP001151760"/>
    </source>
</evidence>
<dbReference type="InterPro" id="IPR036397">
    <property type="entry name" value="RNaseH_sf"/>
</dbReference>
<dbReference type="EMBL" id="BQNB010019085">
    <property type="protein sequence ID" value="GJT81490.1"/>
    <property type="molecule type" value="Genomic_DNA"/>
</dbReference>
<evidence type="ECO:0000256" key="6">
    <source>
        <dbReference type="ARBA" id="ARBA00022918"/>
    </source>
</evidence>
<organism evidence="8 9">
    <name type="scientific">Tanacetum coccineum</name>
    <dbReference type="NCBI Taxonomy" id="301880"/>
    <lineage>
        <taxon>Eukaryota</taxon>
        <taxon>Viridiplantae</taxon>
        <taxon>Streptophyta</taxon>
        <taxon>Embryophyta</taxon>
        <taxon>Tracheophyta</taxon>
        <taxon>Spermatophyta</taxon>
        <taxon>Magnoliopsida</taxon>
        <taxon>eudicotyledons</taxon>
        <taxon>Gunneridae</taxon>
        <taxon>Pentapetalae</taxon>
        <taxon>asterids</taxon>
        <taxon>campanulids</taxon>
        <taxon>Asterales</taxon>
        <taxon>Asteraceae</taxon>
        <taxon>Asteroideae</taxon>
        <taxon>Anthemideae</taxon>
        <taxon>Anthemidinae</taxon>
        <taxon>Tanacetum</taxon>
    </lineage>
</organism>
<dbReference type="SUPFAM" id="SSF56672">
    <property type="entry name" value="DNA/RNA polymerases"/>
    <property type="match status" value="1"/>
</dbReference>
<reference evidence="8" key="2">
    <citation type="submission" date="2022-01" db="EMBL/GenBank/DDBJ databases">
        <authorList>
            <person name="Yamashiro T."/>
            <person name="Shiraishi A."/>
            <person name="Satake H."/>
            <person name="Nakayama K."/>
        </authorList>
    </citation>
    <scope>NUCLEOTIDE SEQUENCE</scope>
</reference>
<evidence type="ECO:0000259" key="7">
    <source>
        <dbReference type="Pfam" id="PF17917"/>
    </source>
</evidence>
<reference evidence="8" key="1">
    <citation type="journal article" date="2022" name="Int. J. Mol. Sci.">
        <title>Draft Genome of Tanacetum Coccineum: Genomic Comparison of Closely Related Tanacetum-Family Plants.</title>
        <authorList>
            <person name="Yamashiro T."/>
            <person name="Shiraishi A."/>
            <person name="Nakayama K."/>
            <person name="Satake H."/>
        </authorList>
    </citation>
    <scope>NUCLEOTIDE SEQUENCE</scope>
</reference>
<name>A0ABQ5H1G2_9ASTR</name>
<dbReference type="Proteomes" id="UP001151760">
    <property type="component" value="Unassembled WGS sequence"/>
</dbReference>